<accession>A0ABY7H9F1</accession>
<evidence type="ECO:0000259" key="2">
    <source>
        <dbReference type="Pfam" id="PF20032"/>
    </source>
</evidence>
<sequence length="330" mass="35786">MSANFAPALPLSIALFAVLAAACAPDTEEQMFRDTGQPTFNSPEIDDAPFPELSLSGQPNSAGVTLVGLRDPGNVIHPLRTNGRDEIVVYDASETTILYRGANLVGWDLVLEKDGDELSGTITHYNGDAPAWSDEGRPLTTYVIKFEGDEPGNFKNVCPDVMGSPDAPVVTLIVGETYDRVLKKVDLIDGDWVTFACSGQAAYKAKALGYEQGEFFADTMAPATRAQQDATLKMITADFCGTGDSFTEENTPIRWENTAGTVTLPQPGEPGYVPTILEAVWNDERALCLSNPRRGDLGKVEAICPNLLPHCDDIDWATEPHEWVSYKPVQ</sequence>
<gene>
    <name evidence="3" type="ORF">O0S08_06180</name>
</gene>
<evidence type="ECO:0000313" key="4">
    <source>
        <dbReference type="Proteomes" id="UP001164459"/>
    </source>
</evidence>
<organism evidence="3 4">
    <name type="scientific">Nannocystis punicea</name>
    <dbReference type="NCBI Taxonomy" id="2995304"/>
    <lineage>
        <taxon>Bacteria</taxon>
        <taxon>Pseudomonadati</taxon>
        <taxon>Myxococcota</taxon>
        <taxon>Polyangia</taxon>
        <taxon>Nannocystales</taxon>
        <taxon>Nannocystaceae</taxon>
        <taxon>Nannocystis</taxon>
    </lineage>
</organism>
<evidence type="ECO:0000313" key="3">
    <source>
        <dbReference type="EMBL" id="WAS95732.1"/>
    </source>
</evidence>
<dbReference type="InterPro" id="IPR045426">
    <property type="entry name" value="ADYC"/>
</dbReference>
<feature type="signal peptide" evidence="1">
    <location>
        <begin position="1"/>
        <end position="22"/>
    </location>
</feature>
<dbReference type="RefSeq" id="WP_269038076.1">
    <property type="nucleotide sequence ID" value="NZ_CP114040.1"/>
</dbReference>
<reference evidence="3" key="1">
    <citation type="submission" date="2022-11" db="EMBL/GenBank/DDBJ databases">
        <title>Minimal conservation of predation-associated metabolite biosynthetic gene clusters underscores biosynthetic potential of Myxococcota including descriptions for ten novel species: Archangium lansinium sp. nov., Myxococcus landrumus sp. nov., Nannocystis bai.</title>
        <authorList>
            <person name="Ahearne A."/>
            <person name="Stevens C."/>
            <person name="Dowd S."/>
        </authorList>
    </citation>
    <scope>NUCLEOTIDE SEQUENCE</scope>
    <source>
        <strain evidence="3">Fl3</strain>
    </source>
</reference>
<feature type="chain" id="PRO_5046683351" evidence="1">
    <location>
        <begin position="23"/>
        <end position="330"/>
    </location>
</feature>
<keyword evidence="4" id="KW-1185">Reference proteome</keyword>
<feature type="domain" description="ADYC" evidence="2">
    <location>
        <begin position="101"/>
        <end position="294"/>
    </location>
</feature>
<keyword evidence="1" id="KW-0732">Signal</keyword>
<dbReference type="Proteomes" id="UP001164459">
    <property type="component" value="Chromosome"/>
</dbReference>
<dbReference type="Pfam" id="PF20032">
    <property type="entry name" value="ADYC"/>
    <property type="match status" value="1"/>
</dbReference>
<proteinExistence type="predicted"/>
<dbReference type="EMBL" id="CP114040">
    <property type="protein sequence ID" value="WAS95732.1"/>
    <property type="molecule type" value="Genomic_DNA"/>
</dbReference>
<name>A0ABY7H9F1_9BACT</name>
<evidence type="ECO:0000256" key="1">
    <source>
        <dbReference type="SAM" id="SignalP"/>
    </source>
</evidence>
<protein>
    <submittedName>
        <fullName evidence="3">ADYC domain-containing protein</fullName>
    </submittedName>
</protein>